<keyword evidence="3" id="KW-1185">Reference proteome</keyword>
<reference evidence="2 3" key="1">
    <citation type="submission" date="2020-03" db="EMBL/GenBank/DDBJ databases">
        <title>Genomic Encyclopedia of Type Strains, Phase IV (KMG-IV): sequencing the most valuable type-strain genomes for metagenomic binning, comparative biology and taxonomic classification.</title>
        <authorList>
            <person name="Goeker M."/>
        </authorList>
    </citation>
    <scope>NUCLEOTIDE SEQUENCE [LARGE SCALE GENOMIC DNA]</scope>
    <source>
        <strain evidence="2 3">DSM 19867</strain>
    </source>
</reference>
<comment type="caution">
    <text evidence="2">The sequence shown here is derived from an EMBL/GenBank/DDBJ whole genome shotgun (WGS) entry which is preliminary data.</text>
</comment>
<dbReference type="PROSITE" id="PS51257">
    <property type="entry name" value="PROKAR_LIPOPROTEIN"/>
    <property type="match status" value="1"/>
</dbReference>
<organism evidence="2 3">
    <name type="scientific">Rhizomicrobium palustre</name>
    <dbReference type="NCBI Taxonomy" id="189966"/>
    <lineage>
        <taxon>Bacteria</taxon>
        <taxon>Pseudomonadati</taxon>
        <taxon>Pseudomonadota</taxon>
        <taxon>Alphaproteobacteria</taxon>
        <taxon>Micropepsales</taxon>
        <taxon>Micropepsaceae</taxon>
        <taxon>Rhizomicrobium</taxon>
    </lineage>
</organism>
<accession>A0A846N5S1</accession>
<dbReference type="Proteomes" id="UP000570514">
    <property type="component" value="Unassembled WGS sequence"/>
</dbReference>
<keyword evidence="1" id="KW-0732">Signal</keyword>
<dbReference type="Pfam" id="PF06037">
    <property type="entry name" value="DUF922"/>
    <property type="match status" value="1"/>
</dbReference>
<dbReference type="InterPro" id="IPR010321">
    <property type="entry name" value="DUF922"/>
</dbReference>
<dbReference type="GO" id="GO:0008233">
    <property type="term" value="F:peptidase activity"/>
    <property type="evidence" value="ECO:0007669"/>
    <property type="project" value="UniProtKB-KW"/>
</dbReference>
<proteinExistence type="predicted"/>
<dbReference type="RefSeq" id="WP_167085137.1">
    <property type="nucleotide sequence ID" value="NZ_BAAADC010000001.1"/>
</dbReference>
<keyword evidence="2" id="KW-0378">Hydrolase</keyword>
<name>A0A846N5S1_9PROT</name>
<evidence type="ECO:0000256" key="1">
    <source>
        <dbReference type="SAM" id="SignalP"/>
    </source>
</evidence>
<protein>
    <submittedName>
        <fullName evidence="2">Putative secreted Zn-dependent protease</fullName>
    </submittedName>
</protein>
<gene>
    <name evidence="2" type="ORF">FHS83_003830</name>
</gene>
<dbReference type="GO" id="GO:0006508">
    <property type="term" value="P:proteolysis"/>
    <property type="evidence" value="ECO:0007669"/>
    <property type="project" value="UniProtKB-KW"/>
</dbReference>
<keyword evidence="2" id="KW-0645">Protease</keyword>
<dbReference type="EMBL" id="JAASRM010000001">
    <property type="protein sequence ID" value="NIK90512.1"/>
    <property type="molecule type" value="Genomic_DNA"/>
</dbReference>
<sequence length="183" mass="19838">MIGKCGAAAALLLACSAVQAEEAPDPFDQLPNVHFAYYDVTGVSMEKISQSIYENGPRDLNSPAHLAARTEWSFDWTWKVEGEGKCDLSTTTASFRAFVILPSLADLVAPDVLKEWNAYLAKLRQREADQARYAYSHLPQLLAAIKGAPSCEAANKAGAAVLDGIKTYTLGYDAQTDHGRKAD</sequence>
<evidence type="ECO:0000313" key="2">
    <source>
        <dbReference type="EMBL" id="NIK90512.1"/>
    </source>
</evidence>
<dbReference type="AlphaFoldDB" id="A0A846N5S1"/>
<feature type="chain" id="PRO_5032609584" evidence="1">
    <location>
        <begin position="21"/>
        <end position="183"/>
    </location>
</feature>
<evidence type="ECO:0000313" key="3">
    <source>
        <dbReference type="Proteomes" id="UP000570514"/>
    </source>
</evidence>
<feature type="signal peptide" evidence="1">
    <location>
        <begin position="1"/>
        <end position="20"/>
    </location>
</feature>